<feature type="binding site" evidence="7">
    <location>
        <position position="26"/>
    </location>
    <ligand>
        <name>3-phosphoshikimate</name>
        <dbReference type="ChEBI" id="CHEBI:145989"/>
    </ligand>
</feature>
<dbReference type="Proteomes" id="UP000070163">
    <property type="component" value="Unassembled WGS sequence"/>
</dbReference>
<dbReference type="CDD" id="cd01556">
    <property type="entry name" value="EPSP_synthase"/>
    <property type="match status" value="1"/>
</dbReference>
<keyword evidence="4 7" id="KW-0808">Transferase</keyword>
<keyword evidence="5 7" id="KW-0057">Aromatic amino acid biosynthesis</keyword>
<dbReference type="PATRIC" id="fig|1698259.3.peg.523"/>
<dbReference type="GO" id="GO:0005737">
    <property type="term" value="C:cytoplasm"/>
    <property type="evidence" value="ECO:0007669"/>
    <property type="project" value="UniProtKB-SubCell"/>
</dbReference>
<feature type="binding site" evidence="7">
    <location>
        <position position="165"/>
    </location>
    <ligand>
        <name>3-phosphoshikimate</name>
        <dbReference type="ChEBI" id="CHEBI:145989"/>
    </ligand>
</feature>
<accession>A0A133UAH4</accession>
<keyword evidence="7" id="KW-0963">Cytoplasm</keyword>
<organism evidence="9 10">
    <name type="scientific">candidate division MSBL1 archaeon SCGC-AAA259A05</name>
    <dbReference type="NCBI Taxonomy" id="1698259"/>
    <lineage>
        <taxon>Archaea</taxon>
        <taxon>Methanobacteriati</taxon>
        <taxon>Methanobacteriota</taxon>
        <taxon>candidate division MSBL1</taxon>
    </lineage>
</organism>
<dbReference type="EMBL" id="LHXJ01000018">
    <property type="protein sequence ID" value="KXA91180.1"/>
    <property type="molecule type" value="Genomic_DNA"/>
</dbReference>
<feature type="binding site" evidence="7">
    <location>
        <position position="21"/>
    </location>
    <ligand>
        <name>phosphoenolpyruvate</name>
        <dbReference type="ChEBI" id="CHEBI:58702"/>
    </ligand>
</feature>
<feature type="binding site" evidence="7">
    <location>
        <position position="340"/>
    </location>
    <ligand>
        <name>phosphoenolpyruvate</name>
        <dbReference type="ChEBI" id="CHEBI:58702"/>
    </ligand>
</feature>
<name>A0A133UAH4_9EURY</name>
<feature type="binding site" evidence="7">
    <location>
        <position position="22"/>
    </location>
    <ligand>
        <name>3-phosphoshikimate</name>
        <dbReference type="ChEBI" id="CHEBI:145989"/>
    </ligand>
</feature>
<feature type="binding site" evidence="7">
    <location>
        <position position="167"/>
    </location>
    <ligand>
        <name>3-phosphoshikimate</name>
        <dbReference type="ChEBI" id="CHEBI:145989"/>
    </ligand>
</feature>
<dbReference type="GO" id="GO:0009423">
    <property type="term" value="P:chorismate biosynthetic process"/>
    <property type="evidence" value="ECO:0007669"/>
    <property type="project" value="UniProtKB-UniRule"/>
</dbReference>
<dbReference type="HAMAP" id="MF_00210">
    <property type="entry name" value="EPSP_synth"/>
    <property type="match status" value="1"/>
</dbReference>
<evidence type="ECO:0000256" key="7">
    <source>
        <dbReference type="HAMAP-Rule" id="MF_00210"/>
    </source>
</evidence>
<dbReference type="GO" id="GO:0003866">
    <property type="term" value="F:3-phosphoshikimate 1-carboxyvinyltransferase activity"/>
    <property type="evidence" value="ECO:0007669"/>
    <property type="project" value="UniProtKB-UniRule"/>
</dbReference>
<feature type="binding site" evidence="7">
    <location>
        <position position="166"/>
    </location>
    <ligand>
        <name>3-phosphoshikimate</name>
        <dbReference type="ChEBI" id="CHEBI:145989"/>
    </ligand>
</feature>
<dbReference type="InterPro" id="IPR023193">
    <property type="entry name" value="EPSP_synthase_CS"/>
</dbReference>
<dbReference type="UniPathway" id="UPA00053">
    <property type="reaction ID" value="UER00089"/>
</dbReference>
<dbReference type="AlphaFoldDB" id="A0A133UAH4"/>
<reference evidence="9 10" key="1">
    <citation type="journal article" date="2016" name="Sci. Rep.">
        <title>Metabolic traits of an uncultured archaeal lineage -MSBL1- from brine pools of the Red Sea.</title>
        <authorList>
            <person name="Mwirichia R."/>
            <person name="Alam I."/>
            <person name="Rashid M."/>
            <person name="Vinu M."/>
            <person name="Ba-Alawi W."/>
            <person name="Anthony Kamau A."/>
            <person name="Kamanda Ngugi D."/>
            <person name="Goker M."/>
            <person name="Klenk H.P."/>
            <person name="Bajic V."/>
            <person name="Stingl U."/>
        </authorList>
    </citation>
    <scope>NUCLEOTIDE SEQUENCE [LARGE SCALE GENOMIC DNA]</scope>
    <source>
        <strain evidence="9">SCGC-AAA259A05</strain>
    </source>
</reference>
<comment type="caution">
    <text evidence="9">The sequence shown here is derived from an EMBL/GenBank/DDBJ whole genome shotgun (WGS) entry which is preliminary data.</text>
</comment>
<proteinExistence type="inferred from homology"/>
<comment type="catalytic activity">
    <reaction evidence="6">
        <text>3-phosphoshikimate + phosphoenolpyruvate = 5-O-(1-carboxyvinyl)-3-phosphoshikimate + phosphate</text>
        <dbReference type="Rhea" id="RHEA:21256"/>
        <dbReference type="ChEBI" id="CHEBI:43474"/>
        <dbReference type="ChEBI" id="CHEBI:57701"/>
        <dbReference type="ChEBI" id="CHEBI:58702"/>
        <dbReference type="ChEBI" id="CHEBI:145989"/>
        <dbReference type="EC" id="2.5.1.19"/>
    </reaction>
    <physiologicalReaction direction="left-to-right" evidence="6">
        <dbReference type="Rhea" id="RHEA:21257"/>
    </physiologicalReaction>
</comment>
<feature type="binding site" evidence="7">
    <location>
        <position position="92"/>
    </location>
    <ligand>
        <name>phosphoenolpyruvate</name>
        <dbReference type="ChEBI" id="CHEBI:58702"/>
    </ligand>
</feature>
<dbReference type="Gene3D" id="3.65.10.10">
    <property type="entry name" value="Enolpyruvate transferase domain"/>
    <property type="match status" value="2"/>
</dbReference>
<evidence type="ECO:0000256" key="4">
    <source>
        <dbReference type="ARBA" id="ARBA00022679"/>
    </source>
</evidence>
<evidence type="ECO:0000256" key="1">
    <source>
        <dbReference type="ARBA" id="ARBA00004811"/>
    </source>
</evidence>
<protein>
    <recommendedName>
        <fullName evidence="7">3-phosphoshikimate 1-carboxyvinyltransferase</fullName>
        <ecNumber evidence="7">2.5.1.19</ecNumber>
    </recommendedName>
    <alternativeName>
        <fullName evidence="7">5-enolpyruvylshikimate-3-phosphate synthase</fullName>
        <shortName evidence="7">EPSP synthase</shortName>
        <shortName evidence="7">EPSPS</shortName>
    </alternativeName>
</protein>
<feature type="binding site" evidence="7">
    <location>
        <position position="167"/>
    </location>
    <ligand>
        <name>phosphoenolpyruvate</name>
        <dbReference type="ChEBI" id="CHEBI:58702"/>
    </ligand>
</feature>
<comment type="similarity">
    <text evidence="2 7">Belongs to the EPSP synthase family.</text>
</comment>
<feature type="binding site" evidence="7">
    <location>
        <position position="193"/>
    </location>
    <ligand>
        <name>3-phosphoshikimate</name>
        <dbReference type="ChEBI" id="CHEBI:145989"/>
    </ligand>
</feature>
<dbReference type="PANTHER" id="PTHR21090">
    <property type="entry name" value="AROM/DEHYDROQUINATE SYNTHASE"/>
    <property type="match status" value="1"/>
</dbReference>
<comment type="subcellular location">
    <subcellularLocation>
        <location evidence="7">Cytoplasm</location>
    </subcellularLocation>
</comment>
<dbReference type="InterPro" id="IPR036968">
    <property type="entry name" value="Enolpyruvate_Tfrase_sf"/>
</dbReference>
<feature type="binding site" evidence="7">
    <location>
        <position position="336"/>
    </location>
    <ligand>
        <name>3-phosphoshikimate</name>
        <dbReference type="ChEBI" id="CHEBI:145989"/>
    </ligand>
</feature>
<comment type="caution">
    <text evidence="7">Lacks conserved residue(s) required for the propagation of feature annotation.</text>
</comment>
<comment type="pathway">
    <text evidence="1">Metabolic intermediate biosynthesis; chorismate biosynthesis; chorismate from D-erythrose 4-phosphate and phosphoenolpyruvate: step 6/7.</text>
</comment>
<sequence>MTRLVVEPSKLKGRVEAQPSKSYTHRLLSIGLLADGDSRISNPLLSLDTKATLDAVKNLGGKVEEIEDGWRLTGTSGNIEPLGREINVRNSGTTLRFMCAISALSPDRIRLTGDESILKRPMGPLIGSLSDLGADAECRGEKSRPPVVVGGGLTGGETRIRGTISSQFISALLIASPYSEVGVDLEVEEGLKSKPYVRMTLKTLKLADGNIRSKSSLMSFSIPGKQIFKPFDFLVPGDFSSAAFVLSAGALSGEEVEVINLDPNDVQGDKRILDLLRDFGSEVKVRGKRVKVSGGNLHGIDVDCSDTPDLVPILSVLAAVAEGKTRLHNVTHLRFKEVDRLKALATELGKLGVRVKELEDGIKIWGKDHLKGGELDSYGDHRMAMALAVAGLVAEGGVRVRRAECIDVSYPKFVEDMRSLGAKMKVKE</sequence>
<dbReference type="InterPro" id="IPR013792">
    <property type="entry name" value="RNA3'P_cycl/enolpyr_Trfase_a/b"/>
</dbReference>
<dbReference type="PANTHER" id="PTHR21090:SF5">
    <property type="entry name" value="PENTAFUNCTIONAL AROM POLYPEPTIDE"/>
    <property type="match status" value="1"/>
</dbReference>
<evidence type="ECO:0000313" key="10">
    <source>
        <dbReference type="Proteomes" id="UP000070163"/>
    </source>
</evidence>
<feature type="binding site" evidence="7">
    <location>
        <position position="382"/>
    </location>
    <ligand>
        <name>phosphoenolpyruvate</name>
        <dbReference type="ChEBI" id="CHEBI:58702"/>
    </ligand>
</feature>
<dbReference type="EC" id="2.5.1.19" evidence="7"/>
<comment type="function">
    <text evidence="7">Catalyzes the transfer of the enolpyruvyl moiety of phosphoenolpyruvate (PEP) to the 5-hydroxyl of shikimate-3-phosphate (S3P) to produce enolpyruvyl shikimate-3-phosphate and inorganic phosphate.</text>
</comment>
<dbReference type="InterPro" id="IPR001986">
    <property type="entry name" value="Enolpyruvate_Tfrase_dom"/>
</dbReference>
<feature type="binding site" evidence="7">
    <location>
        <position position="21"/>
    </location>
    <ligand>
        <name>3-phosphoshikimate</name>
        <dbReference type="ChEBI" id="CHEBI:145989"/>
    </ligand>
</feature>
<keyword evidence="3 7" id="KW-0028">Amino-acid biosynthesis</keyword>
<evidence type="ECO:0000256" key="6">
    <source>
        <dbReference type="ARBA" id="ARBA00044633"/>
    </source>
</evidence>
<gene>
    <name evidence="7" type="primary">aroA</name>
    <name evidence="9" type="ORF">AKJ57_02235</name>
</gene>
<feature type="domain" description="Enolpyruvate transferase" evidence="8">
    <location>
        <begin position="7"/>
        <end position="417"/>
    </location>
</feature>
<dbReference type="PROSITE" id="PS00885">
    <property type="entry name" value="EPSP_SYNTHASE_2"/>
    <property type="match status" value="1"/>
</dbReference>
<evidence type="ECO:0000259" key="8">
    <source>
        <dbReference type="Pfam" id="PF00275"/>
    </source>
</evidence>
<dbReference type="InterPro" id="IPR006264">
    <property type="entry name" value="EPSP_synthase"/>
</dbReference>
<feature type="active site" description="Proton acceptor" evidence="7">
    <location>
        <position position="309"/>
    </location>
</feature>
<dbReference type="PIRSF" id="PIRSF000505">
    <property type="entry name" value="EPSPS"/>
    <property type="match status" value="1"/>
</dbReference>
<evidence type="ECO:0000256" key="2">
    <source>
        <dbReference type="ARBA" id="ARBA00009948"/>
    </source>
</evidence>
<dbReference type="Pfam" id="PF00275">
    <property type="entry name" value="EPSP_synthase"/>
    <property type="match status" value="1"/>
</dbReference>
<dbReference type="SUPFAM" id="SSF55205">
    <property type="entry name" value="EPT/RTPC-like"/>
    <property type="match status" value="1"/>
</dbReference>
<evidence type="ECO:0000256" key="5">
    <source>
        <dbReference type="ARBA" id="ARBA00023141"/>
    </source>
</evidence>
<keyword evidence="10" id="KW-1185">Reference proteome</keyword>
<dbReference type="GO" id="GO:0008652">
    <property type="term" value="P:amino acid biosynthetic process"/>
    <property type="evidence" value="ECO:0007669"/>
    <property type="project" value="UniProtKB-KW"/>
</dbReference>
<dbReference type="NCBIfam" id="TIGR01356">
    <property type="entry name" value="aroA"/>
    <property type="match status" value="1"/>
</dbReference>
<comment type="subunit">
    <text evidence="7">Monomer.</text>
</comment>
<evidence type="ECO:0000256" key="3">
    <source>
        <dbReference type="ARBA" id="ARBA00022605"/>
    </source>
</evidence>
<dbReference type="GO" id="GO:0009073">
    <property type="term" value="P:aromatic amino acid family biosynthetic process"/>
    <property type="evidence" value="ECO:0007669"/>
    <property type="project" value="UniProtKB-KW"/>
</dbReference>
<feature type="binding site" evidence="7">
    <location>
        <position position="309"/>
    </location>
    <ligand>
        <name>3-phosphoshikimate</name>
        <dbReference type="ChEBI" id="CHEBI:145989"/>
    </ligand>
</feature>
<feature type="binding site" evidence="7">
    <location>
        <position position="120"/>
    </location>
    <ligand>
        <name>phosphoenolpyruvate</name>
        <dbReference type="ChEBI" id="CHEBI:58702"/>
    </ligand>
</feature>
<evidence type="ECO:0000313" key="9">
    <source>
        <dbReference type="EMBL" id="KXA91180.1"/>
    </source>
</evidence>